<dbReference type="AlphaFoldDB" id="A0ABD6BMT5"/>
<reference evidence="2 3" key="1">
    <citation type="journal article" date="2019" name="Int. J. Syst. Evol. Microbiol.">
        <title>The Global Catalogue of Microorganisms (GCM) 10K type strain sequencing project: providing services to taxonomists for standard genome sequencing and annotation.</title>
        <authorList>
            <consortium name="The Broad Institute Genomics Platform"/>
            <consortium name="The Broad Institute Genome Sequencing Center for Infectious Disease"/>
            <person name="Wu L."/>
            <person name="Ma J."/>
        </authorList>
    </citation>
    <scope>NUCLEOTIDE SEQUENCE [LARGE SCALE GENOMIC DNA]</scope>
    <source>
        <strain evidence="2 3">CGMCC 1.12859</strain>
    </source>
</reference>
<protein>
    <submittedName>
        <fullName evidence="2">DUF6339 family protein</fullName>
    </submittedName>
</protein>
<evidence type="ECO:0000313" key="3">
    <source>
        <dbReference type="Proteomes" id="UP001597139"/>
    </source>
</evidence>
<sequence length="243" mass="27973">MSTEPIKRLTDEGYNKVQSKIRAGAYDEFPLDGISKHVREDVDGTVDTDLLDRRIEAVREHVDFGSQSGGTIADSAVAPTIRLAVDIPDRVAAMPGVWHYLASVKYPDFVRDRWGDNEDIEEKFLGAGRNPYTNALGRLWWGAELTKVPYDAAPEDADLTNAHRLYNKQRLANFVLDRSFRRYRYASAVCAEELYRSHNDVISETTTRFKKALTMYQLEDRSREDLERQIRRIREDEEAKREA</sequence>
<name>A0ABD6BMT5_9EURY</name>
<proteinExistence type="predicted"/>
<gene>
    <name evidence="2" type="ORF">ACFSAU_00995</name>
</gene>
<dbReference type="Pfam" id="PF19866">
    <property type="entry name" value="DUF6339"/>
    <property type="match status" value="1"/>
</dbReference>
<comment type="caution">
    <text evidence="2">The sequence shown here is derived from an EMBL/GenBank/DDBJ whole genome shotgun (WGS) entry which is preliminary data.</text>
</comment>
<feature type="coiled-coil region" evidence="1">
    <location>
        <begin position="216"/>
        <end position="243"/>
    </location>
</feature>
<dbReference type="EMBL" id="JBHUCZ010000001">
    <property type="protein sequence ID" value="MFD1566060.1"/>
    <property type="molecule type" value="Genomic_DNA"/>
</dbReference>
<keyword evidence="3" id="KW-1185">Reference proteome</keyword>
<evidence type="ECO:0000256" key="1">
    <source>
        <dbReference type="SAM" id="Coils"/>
    </source>
</evidence>
<dbReference type="RefSeq" id="WP_267645309.1">
    <property type="nucleotide sequence ID" value="NZ_JANHGR010000001.1"/>
</dbReference>
<accession>A0ABD6BMT5</accession>
<dbReference type="InterPro" id="IPR045920">
    <property type="entry name" value="DUF6339"/>
</dbReference>
<dbReference type="Proteomes" id="UP001597139">
    <property type="component" value="Unassembled WGS sequence"/>
</dbReference>
<evidence type="ECO:0000313" key="2">
    <source>
        <dbReference type="EMBL" id="MFD1566060.1"/>
    </source>
</evidence>
<organism evidence="2 3">
    <name type="scientific">Halolamina litorea</name>
    <dbReference type="NCBI Taxonomy" id="1515593"/>
    <lineage>
        <taxon>Archaea</taxon>
        <taxon>Methanobacteriati</taxon>
        <taxon>Methanobacteriota</taxon>
        <taxon>Stenosarchaea group</taxon>
        <taxon>Halobacteria</taxon>
        <taxon>Halobacteriales</taxon>
        <taxon>Haloferacaceae</taxon>
    </lineage>
</organism>
<keyword evidence="1" id="KW-0175">Coiled coil</keyword>